<evidence type="ECO:0000256" key="2">
    <source>
        <dbReference type="ARBA" id="ARBA00004186"/>
    </source>
</evidence>
<dbReference type="InParanoid" id="A0A2T3ASH2"/>
<keyword evidence="5" id="KW-0158">Chromosome</keyword>
<evidence type="ECO:0000256" key="12">
    <source>
        <dbReference type="ARBA" id="ARBA00023054"/>
    </source>
</evidence>
<dbReference type="OrthoDB" id="10016597at2759"/>
<reference evidence="20 21" key="1">
    <citation type="journal article" date="2018" name="New Phytol.">
        <title>Comparative genomics and transcriptomics depict ericoid mycorrhizal fungi as versatile saprotrophs and plant mutualists.</title>
        <authorList>
            <person name="Martino E."/>
            <person name="Morin E."/>
            <person name="Grelet G.A."/>
            <person name="Kuo A."/>
            <person name="Kohler A."/>
            <person name="Daghino S."/>
            <person name="Barry K.W."/>
            <person name="Cichocki N."/>
            <person name="Clum A."/>
            <person name="Dockter R.B."/>
            <person name="Hainaut M."/>
            <person name="Kuo R.C."/>
            <person name="LaButti K."/>
            <person name="Lindahl B.D."/>
            <person name="Lindquist E.A."/>
            <person name="Lipzen A."/>
            <person name="Khouja H.R."/>
            <person name="Magnuson J."/>
            <person name="Murat C."/>
            <person name="Ohm R.A."/>
            <person name="Singer S.W."/>
            <person name="Spatafora J.W."/>
            <person name="Wang M."/>
            <person name="Veneault-Fourrey C."/>
            <person name="Henrissat B."/>
            <person name="Grigoriev I.V."/>
            <person name="Martin F.M."/>
            <person name="Perotto S."/>
        </authorList>
    </citation>
    <scope>NUCLEOTIDE SEQUENCE [LARGE SCALE GENOMIC DNA]</scope>
    <source>
        <strain evidence="20 21">ATCC 22711</strain>
    </source>
</reference>
<evidence type="ECO:0000313" key="21">
    <source>
        <dbReference type="Proteomes" id="UP000241818"/>
    </source>
</evidence>
<dbReference type="AlphaFoldDB" id="A0A2T3ASH2"/>
<keyword evidence="8" id="KW-0493">Microtubule</keyword>
<evidence type="ECO:0000256" key="10">
    <source>
        <dbReference type="ARBA" id="ARBA00022829"/>
    </source>
</evidence>
<feature type="compositionally biased region" description="Acidic residues" evidence="19">
    <location>
        <begin position="205"/>
        <end position="214"/>
    </location>
</feature>
<evidence type="ECO:0000256" key="18">
    <source>
        <dbReference type="ARBA" id="ARBA00044346"/>
    </source>
</evidence>
<keyword evidence="7" id="KW-0132">Cell division</keyword>
<dbReference type="InterPro" id="IPR013966">
    <property type="entry name" value="Spc34"/>
</dbReference>
<keyword evidence="21" id="KW-1185">Reference proteome</keyword>
<comment type="subcellular location">
    <subcellularLocation>
        <location evidence="3">Chromosome</location>
        <location evidence="3">Centromere</location>
        <location evidence="3">Kinetochore</location>
    </subcellularLocation>
    <subcellularLocation>
        <location evidence="2">Cytoplasm</location>
        <location evidence="2">Cytoskeleton</location>
        <location evidence="2">Spindle</location>
    </subcellularLocation>
    <subcellularLocation>
        <location evidence="1">Nucleus</location>
    </subcellularLocation>
</comment>
<dbReference type="EMBL" id="KZ679017">
    <property type="protein sequence ID" value="PSS09282.1"/>
    <property type="molecule type" value="Genomic_DNA"/>
</dbReference>
<protein>
    <recommendedName>
        <fullName evidence="17">DASH complex subunit SPC34</fullName>
    </recommendedName>
    <alternativeName>
        <fullName evidence="18">Outer kinetochore protein SPC34</fullName>
    </alternativeName>
</protein>
<name>A0A2T3ASH2_AMORE</name>
<dbReference type="GO" id="GO:0008608">
    <property type="term" value="P:attachment of spindle microtubules to kinetochore"/>
    <property type="evidence" value="ECO:0007669"/>
    <property type="project" value="InterPro"/>
</dbReference>
<evidence type="ECO:0000256" key="1">
    <source>
        <dbReference type="ARBA" id="ARBA00004123"/>
    </source>
</evidence>
<keyword evidence="9" id="KW-0498">Mitosis</keyword>
<evidence type="ECO:0000313" key="20">
    <source>
        <dbReference type="EMBL" id="PSS09282.1"/>
    </source>
</evidence>
<dbReference type="GO" id="GO:0005876">
    <property type="term" value="C:spindle microtubule"/>
    <property type="evidence" value="ECO:0007669"/>
    <property type="project" value="InterPro"/>
</dbReference>
<evidence type="ECO:0000256" key="7">
    <source>
        <dbReference type="ARBA" id="ARBA00022618"/>
    </source>
</evidence>
<evidence type="ECO:0000256" key="5">
    <source>
        <dbReference type="ARBA" id="ARBA00022454"/>
    </source>
</evidence>
<dbReference type="Proteomes" id="UP000241818">
    <property type="component" value="Unassembled WGS sequence"/>
</dbReference>
<dbReference type="Pfam" id="PF08657">
    <property type="entry name" value="DASH_Spc34"/>
    <property type="match status" value="2"/>
</dbReference>
<accession>A0A2T3ASH2</accession>
<feature type="region of interest" description="Disordered" evidence="19">
    <location>
        <begin position="51"/>
        <end position="74"/>
    </location>
</feature>
<keyword evidence="10" id="KW-0159">Chromosome partition</keyword>
<evidence type="ECO:0000256" key="8">
    <source>
        <dbReference type="ARBA" id="ARBA00022701"/>
    </source>
</evidence>
<evidence type="ECO:0000256" key="4">
    <source>
        <dbReference type="ARBA" id="ARBA00008491"/>
    </source>
</evidence>
<keyword evidence="15" id="KW-0131">Cell cycle</keyword>
<dbReference type="RefSeq" id="XP_024717580.1">
    <property type="nucleotide sequence ID" value="XM_024862062.1"/>
</dbReference>
<evidence type="ECO:0000256" key="13">
    <source>
        <dbReference type="ARBA" id="ARBA00023212"/>
    </source>
</evidence>
<evidence type="ECO:0000256" key="11">
    <source>
        <dbReference type="ARBA" id="ARBA00022838"/>
    </source>
</evidence>
<feature type="region of interest" description="Disordered" evidence="19">
    <location>
        <begin position="183"/>
        <end position="223"/>
    </location>
</feature>
<gene>
    <name evidence="20" type="ORF">M430DRAFT_128361</name>
</gene>
<evidence type="ECO:0000256" key="15">
    <source>
        <dbReference type="ARBA" id="ARBA00023306"/>
    </source>
</evidence>
<feature type="compositionally biased region" description="Acidic residues" evidence="19">
    <location>
        <begin position="189"/>
        <end position="198"/>
    </location>
</feature>
<evidence type="ECO:0000256" key="16">
    <source>
        <dbReference type="ARBA" id="ARBA00023328"/>
    </source>
</evidence>
<sequence length="250" mass="27929">MSLLERHLEQISLSSESIATLPFPPPKIFTNALLSTHDITSLIRDTEPHERALFSVPPPPPPPSSSAPYPEKSNNRRQTVFNVASGEVTTGTGGSARAPRRNTAVAAVLGPELHSAVRKTEGRGEVDIEVLLRGAEKLNSVYSLPGVPKRIEGLRVRHAQLISSLAHYEQKVAKQTRELERINRGDGWSADEDFDDEGERIPGTDAEEEFEVTDEDLRREEEEIRELERRKRELEDRVSGMERDLGGLLR</sequence>
<keyword evidence="14" id="KW-0539">Nucleus</keyword>
<keyword evidence="6" id="KW-0963">Cytoplasm</keyword>
<organism evidence="20 21">
    <name type="scientific">Amorphotheca resinae ATCC 22711</name>
    <dbReference type="NCBI Taxonomy" id="857342"/>
    <lineage>
        <taxon>Eukaryota</taxon>
        <taxon>Fungi</taxon>
        <taxon>Dikarya</taxon>
        <taxon>Ascomycota</taxon>
        <taxon>Pezizomycotina</taxon>
        <taxon>Leotiomycetes</taxon>
        <taxon>Helotiales</taxon>
        <taxon>Amorphothecaceae</taxon>
        <taxon>Amorphotheca</taxon>
    </lineage>
</organism>
<evidence type="ECO:0000256" key="19">
    <source>
        <dbReference type="SAM" id="MobiDB-lite"/>
    </source>
</evidence>
<keyword evidence="12" id="KW-0175">Coiled coil</keyword>
<dbReference type="GO" id="GO:0051301">
    <property type="term" value="P:cell division"/>
    <property type="evidence" value="ECO:0007669"/>
    <property type="project" value="UniProtKB-KW"/>
</dbReference>
<comment type="similarity">
    <text evidence="4">Belongs to the DASH complex SPC34 family.</text>
</comment>
<evidence type="ECO:0000256" key="9">
    <source>
        <dbReference type="ARBA" id="ARBA00022776"/>
    </source>
</evidence>
<evidence type="ECO:0000256" key="14">
    <source>
        <dbReference type="ARBA" id="ARBA00023242"/>
    </source>
</evidence>
<evidence type="ECO:0000256" key="6">
    <source>
        <dbReference type="ARBA" id="ARBA00022490"/>
    </source>
</evidence>
<dbReference type="STRING" id="857342.A0A2T3ASH2"/>
<proteinExistence type="inferred from homology"/>
<dbReference type="GO" id="GO:0042729">
    <property type="term" value="C:DASH complex"/>
    <property type="evidence" value="ECO:0007669"/>
    <property type="project" value="InterPro"/>
</dbReference>
<keyword evidence="11" id="KW-0995">Kinetochore</keyword>
<dbReference type="GeneID" id="36570143"/>
<keyword evidence="16" id="KW-0137">Centromere</keyword>
<evidence type="ECO:0000256" key="3">
    <source>
        <dbReference type="ARBA" id="ARBA00004629"/>
    </source>
</evidence>
<evidence type="ECO:0000256" key="17">
    <source>
        <dbReference type="ARBA" id="ARBA00044112"/>
    </source>
</evidence>
<feature type="compositionally biased region" description="Pro residues" evidence="19">
    <location>
        <begin position="56"/>
        <end position="65"/>
    </location>
</feature>
<keyword evidence="13" id="KW-0206">Cytoskeleton</keyword>